<gene>
    <name evidence="2" type="ORF">RirG_015890</name>
</gene>
<sequence>MIPIQPTSRMFSTQQTNQMFPTQQTNQTSDDSIDGVADVPSLVEDDDSNGCLGDATFTKLEDSDITFEAGDDEFNDCVADFSFEDEDDDDFAEGDGTID</sequence>
<protein>
    <submittedName>
        <fullName evidence="2">Uncharacterized protein</fullName>
    </submittedName>
</protein>
<keyword evidence="3" id="KW-1185">Reference proteome</keyword>
<organism evidence="2 3">
    <name type="scientific">Rhizophagus irregularis (strain DAOM 197198w)</name>
    <name type="common">Glomus intraradices</name>
    <dbReference type="NCBI Taxonomy" id="1432141"/>
    <lineage>
        <taxon>Eukaryota</taxon>
        <taxon>Fungi</taxon>
        <taxon>Fungi incertae sedis</taxon>
        <taxon>Mucoromycota</taxon>
        <taxon>Glomeromycotina</taxon>
        <taxon>Glomeromycetes</taxon>
        <taxon>Glomerales</taxon>
        <taxon>Glomeraceae</taxon>
        <taxon>Rhizophagus</taxon>
    </lineage>
</organism>
<name>A0A015M030_RHIIW</name>
<reference evidence="2 3" key="1">
    <citation type="submission" date="2014-02" db="EMBL/GenBank/DDBJ databases">
        <title>Single nucleus genome sequencing reveals high similarity among nuclei of an endomycorrhizal fungus.</title>
        <authorList>
            <person name="Lin K."/>
            <person name="Geurts R."/>
            <person name="Zhang Z."/>
            <person name="Limpens E."/>
            <person name="Saunders D.G."/>
            <person name="Mu D."/>
            <person name="Pang E."/>
            <person name="Cao H."/>
            <person name="Cha H."/>
            <person name="Lin T."/>
            <person name="Zhou Q."/>
            <person name="Shang Y."/>
            <person name="Li Y."/>
            <person name="Ivanov S."/>
            <person name="Sharma T."/>
            <person name="Velzen R.V."/>
            <person name="Ruijter N.D."/>
            <person name="Aanen D.K."/>
            <person name="Win J."/>
            <person name="Kamoun S."/>
            <person name="Bisseling T."/>
            <person name="Huang S."/>
        </authorList>
    </citation>
    <scope>NUCLEOTIDE SEQUENCE [LARGE SCALE GENOMIC DNA]</scope>
    <source>
        <strain evidence="3">DAOM197198w</strain>
    </source>
</reference>
<feature type="region of interest" description="Disordered" evidence="1">
    <location>
        <begin position="1"/>
        <end position="33"/>
    </location>
</feature>
<dbReference type="EMBL" id="JEMT01009219">
    <property type="protein sequence ID" value="EXX78336.1"/>
    <property type="molecule type" value="Genomic_DNA"/>
</dbReference>
<proteinExistence type="predicted"/>
<feature type="compositionally biased region" description="Polar residues" evidence="1">
    <location>
        <begin position="1"/>
        <end position="30"/>
    </location>
</feature>
<dbReference type="HOGENOM" id="CLU_2321610_0_0_1"/>
<accession>A0A015M030</accession>
<dbReference type="Proteomes" id="UP000022910">
    <property type="component" value="Unassembled WGS sequence"/>
</dbReference>
<evidence type="ECO:0000313" key="2">
    <source>
        <dbReference type="EMBL" id="EXX78336.1"/>
    </source>
</evidence>
<evidence type="ECO:0000313" key="3">
    <source>
        <dbReference type="Proteomes" id="UP000022910"/>
    </source>
</evidence>
<dbReference type="AlphaFoldDB" id="A0A015M030"/>
<evidence type="ECO:0000256" key="1">
    <source>
        <dbReference type="SAM" id="MobiDB-lite"/>
    </source>
</evidence>
<comment type="caution">
    <text evidence="2">The sequence shown here is derived from an EMBL/GenBank/DDBJ whole genome shotgun (WGS) entry which is preliminary data.</text>
</comment>